<dbReference type="Proteomes" id="UP001234202">
    <property type="component" value="Unassembled WGS sequence"/>
</dbReference>
<comment type="caution">
    <text evidence="1">The sequence shown here is derived from an EMBL/GenBank/DDBJ whole genome shotgun (WGS) entry which is preliminary data.</text>
</comment>
<sequence length="153" mass="15515">MNDGLTADYLFSALNRFQLQSITSPAAPSAPEDTPNASSSGLVPSTAALANPSATHSTSPGPASSDEQSISPLPVAPTAPTANEPVTPTVAATEEPTTPAVSVTEDPIARAAAAISRPGTARGRARVALGNLRREWNMMPVPSDCSVVPTSVI</sequence>
<proteinExistence type="predicted"/>
<evidence type="ECO:0000313" key="1">
    <source>
        <dbReference type="EMBL" id="KAJ9118891.1"/>
    </source>
</evidence>
<gene>
    <name evidence="1" type="ORF">QFC24_005854</name>
</gene>
<accession>A0ACC2X657</accession>
<dbReference type="EMBL" id="JASBWV010000026">
    <property type="protein sequence ID" value="KAJ9118891.1"/>
    <property type="molecule type" value="Genomic_DNA"/>
</dbReference>
<reference evidence="1" key="1">
    <citation type="submission" date="2023-04" db="EMBL/GenBank/DDBJ databases">
        <title>Draft Genome sequencing of Naganishia species isolated from polar environments using Oxford Nanopore Technology.</title>
        <authorList>
            <person name="Leo P."/>
            <person name="Venkateswaran K."/>
        </authorList>
    </citation>
    <scope>NUCLEOTIDE SEQUENCE</scope>
    <source>
        <strain evidence="1">DBVPG 5303</strain>
    </source>
</reference>
<organism evidence="1 2">
    <name type="scientific">Naganishia onofrii</name>
    <dbReference type="NCBI Taxonomy" id="1851511"/>
    <lineage>
        <taxon>Eukaryota</taxon>
        <taxon>Fungi</taxon>
        <taxon>Dikarya</taxon>
        <taxon>Basidiomycota</taxon>
        <taxon>Agaricomycotina</taxon>
        <taxon>Tremellomycetes</taxon>
        <taxon>Filobasidiales</taxon>
        <taxon>Filobasidiaceae</taxon>
        <taxon>Naganishia</taxon>
    </lineage>
</organism>
<name>A0ACC2X657_9TREE</name>
<evidence type="ECO:0000313" key="2">
    <source>
        <dbReference type="Proteomes" id="UP001234202"/>
    </source>
</evidence>
<keyword evidence="2" id="KW-1185">Reference proteome</keyword>
<protein>
    <submittedName>
        <fullName evidence="1">Uncharacterized protein</fullName>
    </submittedName>
</protein>